<dbReference type="GO" id="GO:0010181">
    <property type="term" value="F:FMN binding"/>
    <property type="evidence" value="ECO:0007669"/>
    <property type="project" value="InterPro"/>
</dbReference>
<dbReference type="KEGG" id="erc:Ecym_4415"/>
<dbReference type="EMBL" id="CP002500">
    <property type="protein sequence ID" value="AET39466.1"/>
    <property type="molecule type" value="Genomic_DNA"/>
</dbReference>
<reference evidence="4" key="1">
    <citation type="journal article" date="2012" name="G3 (Bethesda)">
        <title>Pichia sorbitophila, an interspecies yeast hybrid reveals early steps of genome resolution following polyploidization.</title>
        <authorList>
            <person name="Leh Louis V."/>
            <person name="Despons L."/>
            <person name="Friedrich A."/>
            <person name="Martin T."/>
            <person name="Durrens P."/>
            <person name="Casaregola S."/>
            <person name="Neuveglise C."/>
            <person name="Fairhead C."/>
            <person name="Marck C."/>
            <person name="Cruz J.A."/>
            <person name="Straub M.L."/>
            <person name="Kugler V."/>
            <person name="Sacerdot C."/>
            <person name="Uzunov Z."/>
            <person name="Thierry A."/>
            <person name="Weiss S."/>
            <person name="Bleykasten C."/>
            <person name="De Montigny J."/>
            <person name="Jacques N."/>
            <person name="Jung P."/>
            <person name="Lemaire M."/>
            <person name="Mallet S."/>
            <person name="Morel G."/>
            <person name="Richard G.F."/>
            <person name="Sarkar A."/>
            <person name="Savel G."/>
            <person name="Schacherer J."/>
            <person name="Seret M.L."/>
            <person name="Talla E."/>
            <person name="Samson G."/>
            <person name="Jubin C."/>
            <person name="Poulain J."/>
            <person name="Vacherie B."/>
            <person name="Barbe V."/>
            <person name="Pelletier E."/>
            <person name="Sherman D.J."/>
            <person name="Westhof E."/>
            <person name="Weissenbach J."/>
            <person name="Baret P.V."/>
            <person name="Wincker P."/>
            <person name="Gaillardin C."/>
            <person name="Dujon B."/>
            <person name="Souciet J.L."/>
        </authorList>
    </citation>
    <scope>NUCLEOTIDE SEQUENCE [LARGE SCALE GENOMIC DNA]</scope>
    <source>
        <strain evidence="4">CBS 270.75 / DBVPG 7215 / KCTC 17166 / NRRL Y-17582</strain>
    </source>
</reference>
<dbReference type="OMA" id="GDHEIWV"/>
<evidence type="ECO:0000256" key="1">
    <source>
        <dbReference type="ARBA" id="ARBA00023002"/>
    </source>
</evidence>
<name>G8JTW3_ERECY</name>
<dbReference type="Proteomes" id="UP000006790">
    <property type="component" value="Chromosome 4"/>
</dbReference>
<protein>
    <recommendedName>
        <fullName evidence="2">Flavin reductase like domain-containing protein</fullName>
    </recommendedName>
</protein>
<dbReference type="InParanoid" id="G8JTW3"/>
<dbReference type="eggNOG" id="ENOG502RYSQ">
    <property type="taxonomic scope" value="Eukaryota"/>
</dbReference>
<dbReference type="Pfam" id="PF01613">
    <property type="entry name" value="Flavin_Reduct"/>
    <property type="match status" value="2"/>
</dbReference>
<dbReference type="InterPro" id="IPR012349">
    <property type="entry name" value="Split_barrel_FMN-bd"/>
</dbReference>
<dbReference type="STRING" id="931890.G8JTW3"/>
<dbReference type="PANTHER" id="PTHR30466">
    <property type="entry name" value="FLAVIN REDUCTASE"/>
    <property type="match status" value="1"/>
</dbReference>
<dbReference type="SMART" id="SM00903">
    <property type="entry name" value="Flavin_Reduct"/>
    <property type="match status" value="1"/>
</dbReference>
<dbReference type="AlphaFoldDB" id="G8JTW3"/>
<proteinExistence type="predicted"/>
<dbReference type="InterPro" id="IPR002563">
    <property type="entry name" value="Flavin_Rdtase-like_dom"/>
</dbReference>
<dbReference type="PANTHER" id="PTHR30466:SF1">
    <property type="entry name" value="FMN REDUCTASE (NADH) RUTF"/>
    <property type="match status" value="1"/>
</dbReference>
<feature type="domain" description="Flavin reductase like" evidence="2">
    <location>
        <begin position="30"/>
        <end position="236"/>
    </location>
</feature>
<dbReference type="RefSeq" id="XP_003646283.1">
    <property type="nucleotide sequence ID" value="XM_003646235.1"/>
</dbReference>
<accession>G8JTW3</accession>
<dbReference type="HOGENOM" id="CLU_085409_0_0_1"/>
<sequence length="242" mass="27580">MSKRLFVKLQRYGCRRYSHEITQQRFKETMSRISSQAMILTTSNMKGVTLGSVTSLSINPRPMVQFNLQVPSFTSQEIHKMKKFALHLMSPTQHSVNMAKLFSKGAIKGCNDEFVPTRPFDLLVEGKDYLMYDVECRATNPIPTIICEEDAKIDWEKDEALCNDTKVDAKSLSLPILTSAERVIICESIRCFQVGDHEIWVGQVEEICSPDSGRVNEINKEQKTGGLVYFNRQFYKIGNPIV</sequence>
<organism evidence="3 4">
    <name type="scientific">Eremothecium cymbalariae (strain CBS 270.75 / DBVPG 7215 / KCTC 17166 / NRRL Y-17582)</name>
    <name type="common">Yeast</name>
    <dbReference type="NCBI Taxonomy" id="931890"/>
    <lineage>
        <taxon>Eukaryota</taxon>
        <taxon>Fungi</taxon>
        <taxon>Dikarya</taxon>
        <taxon>Ascomycota</taxon>
        <taxon>Saccharomycotina</taxon>
        <taxon>Saccharomycetes</taxon>
        <taxon>Saccharomycetales</taxon>
        <taxon>Saccharomycetaceae</taxon>
        <taxon>Eremothecium</taxon>
    </lineage>
</organism>
<evidence type="ECO:0000313" key="4">
    <source>
        <dbReference type="Proteomes" id="UP000006790"/>
    </source>
</evidence>
<evidence type="ECO:0000313" key="3">
    <source>
        <dbReference type="EMBL" id="AET39466.1"/>
    </source>
</evidence>
<dbReference type="OrthoDB" id="2015405at2759"/>
<dbReference type="Gene3D" id="2.30.110.10">
    <property type="entry name" value="Electron Transport, Fmn-binding Protein, Chain A"/>
    <property type="match status" value="1"/>
</dbReference>
<dbReference type="GO" id="GO:0042602">
    <property type="term" value="F:riboflavin reductase (NADPH) activity"/>
    <property type="evidence" value="ECO:0007669"/>
    <property type="project" value="TreeGrafter"/>
</dbReference>
<keyword evidence="4" id="KW-1185">Reference proteome</keyword>
<keyword evidence="1" id="KW-0560">Oxidoreductase</keyword>
<gene>
    <name evidence="3" type="ordered locus">Ecym_4415</name>
</gene>
<dbReference type="InterPro" id="IPR050268">
    <property type="entry name" value="NADH-dep_flavin_reductase"/>
</dbReference>
<dbReference type="SUPFAM" id="SSF50475">
    <property type="entry name" value="FMN-binding split barrel"/>
    <property type="match status" value="1"/>
</dbReference>
<evidence type="ECO:0000259" key="2">
    <source>
        <dbReference type="SMART" id="SM00903"/>
    </source>
</evidence>
<dbReference type="GeneID" id="11471585"/>